<dbReference type="InterPro" id="IPR001680">
    <property type="entry name" value="WD40_rpt"/>
</dbReference>
<feature type="compositionally biased region" description="Acidic residues" evidence="5">
    <location>
        <begin position="30"/>
        <end position="70"/>
    </location>
</feature>
<gene>
    <name evidence="7" type="ORF">L202_05347</name>
</gene>
<evidence type="ECO:0000256" key="4">
    <source>
        <dbReference type="PROSITE-ProRule" id="PRU00221"/>
    </source>
</evidence>
<name>A0A1E3HK55_9TREE</name>
<evidence type="ECO:0000313" key="7">
    <source>
        <dbReference type="EMBL" id="ODN76723.1"/>
    </source>
</evidence>
<sequence length="494" mass="53860">MGKRTSEAANLPQAKSAATGQQTARKAETVEEGMGEFEDRWEDEIESEEEVIDAEAEDDEEFTPAQEDTEPAPAPLQTYLPGTAMAENEQLVADNSVYPCLHSLSYSWPCLSFDVLRDNLGSDRATFPHTAYIVTGTQAGEVPGQGGKAKDEVVIMRLGNLAKTQHDDDDDDDEEEEDDDANDEDATLDFLTIPHVGSVNRIRAAPPPSNSTPTDLYHVATFSETGKVHIFDVRPYLDSLSGPSKPKQKLPVHTITNHGRSEGFAVEWGQTGLLTGDIDRKIFLTTLTPTGFTTSPQPYLSHTSSVEDLQWSPSEPTVFASASADRSVRVWDVRAKGRKSVVSVDNAHPDDVNVISWNKGVDYLMVSGGDEGGLKVWDLRMFSNAPTPVASFNWHTAPITSVEWHPTDTSVFAASGSDDQLTLWDLSVEPDEDEAPIVQPAVGGGEGLTTVPPQLLFVHQGQKDVKEVHWHPQIPGMVISTASDSFNVFKTISC</sequence>
<evidence type="ECO:0000256" key="3">
    <source>
        <dbReference type="ARBA" id="ARBA00040876"/>
    </source>
</evidence>
<dbReference type="GeneID" id="30156656"/>
<dbReference type="PANTHER" id="PTHR45903">
    <property type="entry name" value="GLUTAMATE-RICH WD REPEAT-CONTAINING PROTEIN 1"/>
    <property type="match status" value="1"/>
</dbReference>
<keyword evidence="1 4" id="KW-0853">WD repeat</keyword>
<dbReference type="InterPro" id="IPR036322">
    <property type="entry name" value="WD40_repeat_dom_sf"/>
</dbReference>
<dbReference type="Gene3D" id="2.130.10.10">
    <property type="entry name" value="YVTN repeat-like/Quinoprotein amine dehydrogenase"/>
    <property type="match status" value="1"/>
</dbReference>
<dbReference type="Pfam" id="PF12265">
    <property type="entry name" value="CAF1C_H4-bd"/>
    <property type="match status" value="1"/>
</dbReference>
<evidence type="ECO:0000313" key="8">
    <source>
        <dbReference type="Proteomes" id="UP000094065"/>
    </source>
</evidence>
<proteinExistence type="predicted"/>
<feature type="repeat" description="WD" evidence="4">
    <location>
        <begin position="299"/>
        <end position="341"/>
    </location>
</feature>
<dbReference type="EMBL" id="AWGJ01000008">
    <property type="protein sequence ID" value="ODN76723.1"/>
    <property type="molecule type" value="Genomic_DNA"/>
</dbReference>
<comment type="caution">
    <text evidence="7">The sequence shown here is derived from an EMBL/GenBank/DDBJ whole genome shotgun (WGS) entry which is preliminary data.</text>
</comment>
<protein>
    <recommendedName>
        <fullName evidence="3">Glutamate-rich WD repeat-containing protein 1</fullName>
    </recommendedName>
</protein>
<dbReference type="SUPFAM" id="SSF50978">
    <property type="entry name" value="WD40 repeat-like"/>
    <property type="match status" value="1"/>
</dbReference>
<dbReference type="InterPro" id="IPR022052">
    <property type="entry name" value="Histone-bd_RBBP4-like_N"/>
</dbReference>
<feature type="region of interest" description="Disordered" evidence="5">
    <location>
        <begin position="1"/>
        <end position="73"/>
    </location>
</feature>
<feature type="repeat" description="WD" evidence="4">
    <location>
        <begin position="345"/>
        <end position="380"/>
    </location>
</feature>
<dbReference type="Proteomes" id="UP000094065">
    <property type="component" value="Unassembled WGS sequence"/>
</dbReference>
<feature type="repeat" description="WD" evidence="4">
    <location>
        <begin position="392"/>
        <end position="427"/>
    </location>
</feature>
<dbReference type="AlphaFoldDB" id="A0A1E3HK55"/>
<keyword evidence="8" id="KW-1185">Reference proteome</keyword>
<accession>A0A1E3HK55</accession>
<feature type="compositionally biased region" description="Acidic residues" evidence="5">
    <location>
        <begin position="167"/>
        <end position="186"/>
    </location>
</feature>
<dbReference type="InterPro" id="IPR020472">
    <property type="entry name" value="WD40_PAC1"/>
</dbReference>
<dbReference type="PROSITE" id="PS50294">
    <property type="entry name" value="WD_REPEATS_REGION"/>
    <property type="match status" value="3"/>
</dbReference>
<dbReference type="Pfam" id="PF00400">
    <property type="entry name" value="WD40"/>
    <property type="match status" value="3"/>
</dbReference>
<dbReference type="PROSITE" id="PS50082">
    <property type="entry name" value="WD_REPEATS_2"/>
    <property type="match status" value="3"/>
</dbReference>
<dbReference type="SMART" id="SM00320">
    <property type="entry name" value="WD40"/>
    <property type="match status" value="5"/>
</dbReference>
<evidence type="ECO:0000256" key="1">
    <source>
        <dbReference type="ARBA" id="ARBA00022574"/>
    </source>
</evidence>
<evidence type="ECO:0000256" key="2">
    <source>
        <dbReference type="ARBA" id="ARBA00022737"/>
    </source>
</evidence>
<keyword evidence="2" id="KW-0677">Repeat</keyword>
<organism evidence="7 8">
    <name type="scientific">Cryptococcus amylolentus CBS 6039</name>
    <dbReference type="NCBI Taxonomy" id="1295533"/>
    <lineage>
        <taxon>Eukaryota</taxon>
        <taxon>Fungi</taxon>
        <taxon>Dikarya</taxon>
        <taxon>Basidiomycota</taxon>
        <taxon>Agaricomycotina</taxon>
        <taxon>Tremellomycetes</taxon>
        <taxon>Tremellales</taxon>
        <taxon>Cryptococcaceae</taxon>
        <taxon>Cryptococcus</taxon>
    </lineage>
</organism>
<dbReference type="RefSeq" id="XP_018992097.1">
    <property type="nucleotide sequence ID" value="XM_019139606.1"/>
</dbReference>
<dbReference type="PRINTS" id="PR00320">
    <property type="entry name" value="GPROTEINBRPT"/>
</dbReference>
<feature type="domain" description="Histone-binding protein RBBP4-like N-terminal" evidence="6">
    <location>
        <begin position="89"/>
        <end position="161"/>
    </location>
</feature>
<evidence type="ECO:0000259" key="6">
    <source>
        <dbReference type="Pfam" id="PF12265"/>
    </source>
</evidence>
<dbReference type="STRING" id="1295533.A0A1E3HK55"/>
<dbReference type="PANTHER" id="PTHR45903:SF1">
    <property type="entry name" value="GLUTAMATE-RICH WD REPEAT-CONTAINING PROTEIN 1"/>
    <property type="match status" value="1"/>
</dbReference>
<dbReference type="GO" id="GO:0042254">
    <property type="term" value="P:ribosome biogenesis"/>
    <property type="evidence" value="ECO:0007669"/>
    <property type="project" value="TreeGrafter"/>
</dbReference>
<dbReference type="GO" id="GO:0005730">
    <property type="term" value="C:nucleolus"/>
    <property type="evidence" value="ECO:0007669"/>
    <property type="project" value="TreeGrafter"/>
</dbReference>
<dbReference type="OrthoDB" id="2161379at2759"/>
<dbReference type="InterPro" id="IPR051972">
    <property type="entry name" value="Glutamate-rich_WD_repeat"/>
</dbReference>
<evidence type="ECO:0000256" key="5">
    <source>
        <dbReference type="SAM" id="MobiDB-lite"/>
    </source>
</evidence>
<feature type="region of interest" description="Disordered" evidence="5">
    <location>
        <begin position="161"/>
        <end position="186"/>
    </location>
</feature>
<reference evidence="7 8" key="1">
    <citation type="submission" date="2016-06" db="EMBL/GenBank/DDBJ databases">
        <title>Evolution of pathogenesis and genome organization in the Tremellales.</title>
        <authorList>
            <person name="Cuomo C."/>
            <person name="Litvintseva A."/>
            <person name="Heitman J."/>
            <person name="Chen Y."/>
            <person name="Sun S."/>
            <person name="Springer D."/>
            <person name="Dromer F."/>
            <person name="Young S."/>
            <person name="Zeng Q."/>
            <person name="Chapman S."/>
            <person name="Gujja S."/>
            <person name="Saif S."/>
            <person name="Birren B."/>
        </authorList>
    </citation>
    <scope>NUCLEOTIDE SEQUENCE [LARGE SCALE GENOMIC DNA]</scope>
    <source>
        <strain evidence="7 8">CBS 6039</strain>
    </source>
</reference>
<dbReference type="InterPro" id="IPR015943">
    <property type="entry name" value="WD40/YVTN_repeat-like_dom_sf"/>
</dbReference>